<dbReference type="AlphaFoldDB" id="A0A6J4S2P9"/>
<feature type="region of interest" description="Disordered" evidence="1">
    <location>
        <begin position="1"/>
        <end position="22"/>
    </location>
</feature>
<feature type="region of interest" description="Disordered" evidence="1">
    <location>
        <begin position="101"/>
        <end position="120"/>
    </location>
</feature>
<feature type="compositionally biased region" description="Basic residues" evidence="1">
    <location>
        <begin position="12"/>
        <end position="22"/>
    </location>
</feature>
<name>A0A6J4S2P9_9ACTN</name>
<gene>
    <name evidence="2" type="ORF">AVDCRST_MAG38-2460</name>
</gene>
<evidence type="ECO:0000256" key="1">
    <source>
        <dbReference type="SAM" id="MobiDB-lite"/>
    </source>
</evidence>
<keyword evidence="2" id="KW-0560">Oxidoreductase</keyword>
<feature type="region of interest" description="Disordered" evidence="1">
    <location>
        <begin position="127"/>
        <end position="211"/>
    </location>
</feature>
<accession>A0A6J4S2P9</accession>
<feature type="compositionally biased region" description="Pro residues" evidence="1">
    <location>
        <begin position="186"/>
        <end position="196"/>
    </location>
</feature>
<proteinExistence type="predicted"/>
<feature type="compositionally biased region" description="Basic residues" evidence="1">
    <location>
        <begin position="202"/>
        <end position="211"/>
    </location>
</feature>
<organism evidence="2">
    <name type="scientific">uncultured Solirubrobacteraceae bacterium</name>
    <dbReference type="NCBI Taxonomy" id="1162706"/>
    <lineage>
        <taxon>Bacteria</taxon>
        <taxon>Bacillati</taxon>
        <taxon>Actinomycetota</taxon>
        <taxon>Thermoleophilia</taxon>
        <taxon>Solirubrobacterales</taxon>
        <taxon>Solirubrobacteraceae</taxon>
        <taxon>environmental samples</taxon>
    </lineage>
</organism>
<evidence type="ECO:0000313" key="2">
    <source>
        <dbReference type="EMBL" id="CAA9488103.1"/>
    </source>
</evidence>
<feature type="non-terminal residue" evidence="2">
    <location>
        <position position="1"/>
    </location>
</feature>
<protein>
    <submittedName>
        <fullName evidence="2">Pyridoxamine 5'-phosphate oxidase</fullName>
        <ecNumber evidence="2">1.4.3.5</ecNumber>
    </submittedName>
</protein>
<feature type="non-terminal residue" evidence="2">
    <location>
        <position position="211"/>
    </location>
</feature>
<feature type="compositionally biased region" description="Low complexity" evidence="1">
    <location>
        <begin position="101"/>
        <end position="115"/>
    </location>
</feature>
<sequence length="211" mass="22780">GPRDAPSGVRVAHLRRRRPGRRLARPVPHLVRRGVRRGRLRAQRHAAGHVLDGRRAELPLRPAARARRVGLHLLHPHRLAQELRAGRQPAGRADFRLARAASPGARGRPRAPAVGGRERRLLRVTAARQPDRRLGVAAEQRAGRPGGARGASGRDGRALRHRAGPAARRLGRLGGLARRGGVLAGPPQPPPRPPALPAVGRRVGHRAARTL</sequence>
<dbReference type="GO" id="GO:0004733">
    <property type="term" value="F:pyridoxamine phosphate oxidase activity"/>
    <property type="evidence" value="ECO:0007669"/>
    <property type="project" value="UniProtKB-EC"/>
</dbReference>
<dbReference type="EC" id="1.4.3.5" evidence="2"/>
<dbReference type="EMBL" id="CADCVJ010000206">
    <property type="protein sequence ID" value="CAA9488103.1"/>
    <property type="molecule type" value="Genomic_DNA"/>
</dbReference>
<reference evidence="2" key="1">
    <citation type="submission" date="2020-02" db="EMBL/GenBank/DDBJ databases">
        <authorList>
            <person name="Meier V. D."/>
        </authorList>
    </citation>
    <scope>NUCLEOTIDE SEQUENCE</scope>
    <source>
        <strain evidence="2">AVDCRST_MAG38</strain>
    </source>
</reference>